<dbReference type="EMBL" id="DF849997">
    <property type="protein sequence ID" value="GAT61193.1"/>
    <property type="molecule type" value="Genomic_DNA"/>
</dbReference>
<evidence type="ECO:0000256" key="1">
    <source>
        <dbReference type="SAM" id="SignalP"/>
    </source>
</evidence>
<evidence type="ECO:0000313" key="2">
    <source>
        <dbReference type="EMBL" id="GAT61193.1"/>
    </source>
</evidence>
<keyword evidence="1" id="KW-0732">Signal</keyword>
<evidence type="ECO:0008006" key="4">
    <source>
        <dbReference type="Google" id="ProtNLM"/>
    </source>
</evidence>
<proteinExistence type="predicted"/>
<gene>
    <name evidence="2" type="ORF">MCHLO_17242</name>
</gene>
<dbReference type="PANTHER" id="PTHR35567:SF1">
    <property type="entry name" value="CONSERVED FUNGAL PROTEIN (AFU_ORTHOLOGUE AFUA_1G14230)"/>
    <property type="match status" value="1"/>
</dbReference>
<sequence>MSAFKLLAVLSSVALLAAATPATFETKRQSSCDLSSATMDLPADQTVLVAPSTAPLYVAVGIGYQNYTCSATTSAYASAGAVASLFDISCLVGTSSFSTVQDTAYASWSSAPSSESNAEDIPSIGSAAGAGALLGYHYFVTSPSGTGISPEWDFTSTGANAGNAQAYVVGAKVGDLAAPEDSSVNVDWLELDNAKGELASQIFRVDTVNGQPPHSCDPTTDTTTLQVKYTAKYYLY</sequence>
<feature type="chain" id="PRO_5046615805" description="Malate dehydrogenase" evidence="1">
    <location>
        <begin position="20"/>
        <end position="236"/>
    </location>
</feature>
<dbReference type="PANTHER" id="PTHR35567">
    <property type="entry name" value="MALATE DEHYDROGENASE (AFU_ORTHOLOGUE AFUA_2G13800)"/>
    <property type="match status" value="1"/>
</dbReference>
<protein>
    <recommendedName>
        <fullName evidence="4">Malate dehydrogenase</fullName>
    </recommendedName>
</protein>
<reference evidence="2" key="1">
    <citation type="submission" date="2014-09" db="EMBL/GenBank/DDBJ databases">
        <title>Genome sequence of the luminous mushroom Mycena chlorophos for searching fungal bioluminescence genes.</title>
        <authorList>
            <person name="Tanaka Y."/>
            <person name="Kasuga D."/>
            <person name="Oba Y."/>
            <person name="Hase S."/>
            <person name="Sato K."/>
            <person name="Oba Y."/>
            <person name="Sakakibara Y."/>
        </authorList>
    </citation>
    <scope>NUCLEOTIDE SEQUENCE</scope>
</reference>
<dbReference type="Pfam" id="PF11937">
    <property type="entry name" value="DUF3455"/>
    <property type="match status" value="1"/>
</dbReference>
<evidence type="ECO:0000313" key="3">
    <source>
        <dbReference type="Proteomes" id="UP000815677"/>
    </source>
</evidence>
<feature type="signal peptide" evidence="1">
    <location>
        <begin position="1"/>
        <end position="19"/>
    </location>
</feature>
<dbReference type="Proteomes" id="UP000815677">
    <property type="component" value="Unassembled WGS sequence"/>
</dbReference>
<organism evidence="2 3">
    <name type="scientific">Mycena chlorophos</name>
    <name type="common">Agaric fungus</name>
    <name type="synonym">Agaricus chlorophos</name>
    <dbReference type="NCBI Taxonomy" id="658473"/>
    <lineage>
        <taxon>Eukaryota</taxon>
        <taxon>Fungi</taxon>
        <taxon>Dikarya</taxon>
        <taxon>Basidiomycota</taxon>
        <taxon>Agaricomycotina</taxon>
        <taxon>Agaricomycetes</taxon>
        <taxon>Agaricomycetidae</taxon>
        <taxon>Agaricales</taxon>
        <taxon>Marasmiineae</taxon>
        <taxon>Mycenaceae</taxon>
        <taxon>Mycena</taxon>
    </lineage>
</organism>
<accession>A0ABQ0MDA8</accession>
<keyword evidence="3" id="KW-1185">Reference proteome</keyword>
<dbReference type="InterPro" id="IPR021851">
    <property type="entry name" value="DUF3455"/>
</dbReference>
<name>A0ABQ0MDA8_MYCCL</name>